<dbReference type="PIRSF" id="PIRSF001413">
    <property type="entry name" value="Trp_syn_beta"/>
    <property type="match status" value="1"/>
</dbReference>
<dbReference type="EMBL" id="BMIP01000002">
    <property type="protein sequence ID" value="GGD63306.1"/>
    <property type="molecule type" value="Genomic_DNA"/>
</dbReference>
<evidence type="ECO:0000313" key="14">
    <source>
        <dbReference type="EMBL" id="GGD63306.1"/>
    </source>
</evidence>
<dbReference type="GO" id="GO:0005737">
    <property type="term" value="C:cytoplasm"/>
    <property type="evidence" value="ECO:0007669"/>
    <property type="project" value="TreeGrafter"/>
</dbReference>
<dbReference type="EC" id="4.2.1.20" evidence="11"/>
<feature type="compositionally biased region" description="Polar residues" evidence="12">
    <location>
        <begin position="1"/>
        <end position="16"/>
    </location>
</feature>
<protein>
    <recommendedName>
        <fullName evidence="11">Tryptophan synthase beta chain</fullName>
        <ecNumber evidence="11">4.2.1.20</ecNumber>
    </recommendedName>
</protein>
<dbReference type="AlphaFoldDB" id="A0A916YV13"/>
<gene>
    <name evidence="11 14" type="primary">trpB</name>
    <name evidence="14" type="ORF">GCM10010990_10980</name>
</gene>
<evidence type="ECO:0000256" key="5">
    <source>
        <dbReference type="ARBA" id="ARBA00022605"/>
    </source>
</evidence>
<dbReference type="InterPro" id="IPR006653">
    <property type="entry name" value="Trp_synth_b_CS"/>
</dbReference>
<comment type="catalytic activity">
    <reaction evidence="10 11">
        <text>(1S,2R)-1-C-(indol-3-yl)glycerol 3-phosphate + L-serine = D-glyceraldehyde 3-phosphate + L-tryptophan + H2O</text>
        <dbReference type="Rhea" id="RHEA:10532"/>
        <dbReference type="ChEBI" id="CHEBI:15377"/>
        <dbReference type="ChEBI" id="CHEBI:33384"/>
        <dbReference type="ChEBI" id="CHEBI:57912"/>
        <dbReference type="ChEBI" id="CHEBI:58866"/>
        <dbReference type="ChEBI" id="CHEBI:59776"/>
        <dbReference type="EC" id="4.2.1.20"/>
    </reaction>
</comment>
<dbReference type="PANTHER" id="PTHR48077:SF3">
    <property type="entry name" value="TRYPTOPHAN SYNTHASE"/>
    <property type="match status" value="1"/>
</dbReference>
<dbReference type="PANTHER" id="PTHR48077">
    <property type="entry name" value="TRYPTOPHAN SYNTHASE-RELATED"/>
    <property type="match status" value="1"/>
</dbReference>
<comment type="pathway">
    <text evidence="2 11">Amino-acid biosynthesis; L-tryptophan biosynthesis; L-tryptophan from chorismate: step 5/5.</text>
</comment>
<dbReference type="CDD" id="cd06446">
    <property type="entry name" value="Trp-synth_B"/>
    <property type="match status" value="1"/>
</dbReference>
<evidence type="ECO:0000256" key="8">
    <source>
        <dbReference type="ARBA" id="ARBA00023141"/>
    </source>
</evidence>
<keyword evidence="7 11" id="KW-0663">Pyridoxal phosphate</keyword>
<dbReference type="FunFam" id="3.40.50.1100:FF:000001">
    <property type="entry name" value="Tryptophan synthase beta chain"/>
    <property type="match status" value="1"/>
</dbReference>
<keyword evidence="5 11" id="KW-0028">Amino-acid biosynthesis</keyword>
<evidence type="ECO:0000256" key="9">
    <source>
        <dbReference type="ARBA" id="ARBA00023239"/>
    </source>
</evidence>
<keyword evidence="8 11" id="KW-0057">Aromatic amino acid biosynthesis</keyword>
<accession>A0A916YV13</accession>
<dbReference type="FunFam" id="3.40.50.1100:FF:000004">
    <property type="entry name" value="Tryptophan synthase beta chain"/>
    <property type="match status" value="1"/>
</dbReference>
<evidence type="ECO:0000256" key="11">
    <source>
        <dbReference type="HAMAP-Rule" id="MF_00133"/>
    </source>
</evidence>
<dbReference type="SUPFAM" id="SSF53686">
    <property type="entry name" value="Tryptophan synthase beta subunit-like PLP-dependent enzymes"/>
    <property type="match status" value="1"/>
</dbReference>
<feature type="domain" description="Tryptophan synthase beta chain-like PALP" evidence="13">
    <location>
        <begin position="69"/>
        <end position="398"/>
    </location>
</feature>
<comment type="similarity">
    <text evidence="3 11">Belongs to the TrpB family.</text>
</comment>
<feature type="region of interest" description="Disordered" evidence="12">
    <location>
        <begin position="1"/>
        <end position="24"/>
    </location>
</feature>
<dbReference type="OrthoDB" id="9766131at2"/>
<dbReference type="RefSeq" id="WP_066776348.1">
    <property type="nucleotide sequence ID" value="NZ_BMIP01000002.1"/>
</dbReference>
<comment type="caution">
    <text evidence="14">The sequence shown here is derived from an EMBL/GenBank/DDBJ whole genome shotgun (WGS) entry which is preliminary data.</text>
</comment>
<sequence length="415" mass="45153">MTETQTPVRPNSLSNQPDERGHFGQFGGRYVSETLMPLILDLEREYRAAKADPAFHEQFEDLLEHYVGRPSPLYYAERLTEELRKDAPAGKGAQVWFKRDELNHTGAHKINNCIGQILLAIRMGKTRIIAETGAGQHGVATATVCARFGLPCVVYMGATDVERQQPNVFRMKLLGAEVVPVKAGAATLKDAMNEALRDWVANVHETFYIIGTAAGPHPYPELVRDFQSVIGREARAQMLDRIGRLPDVCVAAIGGGSNAIGLFHPFLEDEEVGLLGVEAAGYGLDKEHAASLAGGAPGILHGNKTYLLQDEDGQILEGHSISAGLDYPGIGPEHAWLRDIGRVEYISATDKEALDAFQLLCRTEGIIPALEPSHAIAAVVKRAREMDEDRIVLCNLCGRGDKDIFTVASALGVEI</sequence>
<dbReference type="Gene3D" id="3.40.50.1100">
    <property type="match status" value="2"/>
</dbReference>
<evidence type="ECO:0000256" key="12">
    <source>
        <dbReference type="SAM" id="MobiDB-lite"/>
    </source>
</evidence>
<comment type="cofactor">
    <cofactor evidence="1 11">
        <name>pyridoxal 5'-phosphate</name>
        <dbReference type="ChEBI" id="CHEBI:597326"/>
    </cofactor>
</comment>
<evidence type="ECO:0000256" key="2">
    <source>
        <dbReference type="ARBA" id="ARBA00004733"/>
    </source>
</evidence>
<dbReference type="NCBIfam" id="TIGR00263">
    <property type="entry name" value="trpB"/>
    <property type="match status" value="1"/>
</dbReference>
<dbReference type="GO" id="GO:0004834">
    <property type="term" value="F:tryptophan synthase activity"/>
    <property type="evidence" value="ECO:0007669"/>
    <property type="project" value="UniProtKB-UniRule"/>
</dbReference>
<proteinExistence type="inferred from homology"/>
<dbReference type="PROSITE" id="PS00168">
    <property type="entry name" value="TRP_SYNTHASE_BETA"/>
    <property type="match status" value="1"/>
</dbReference>
<dbReference type="Pfam" id="PF00291">
    <property type="entry name" value="PALP"/>
    <property type="match status" value="1"/>
</dbReference>
<dbReference type="InterPro" id="IPR001926">
    <property type="entry name" value="TrpB-like_PALP"/>
</dbReference>
<keyword evidence="15" id="KW-1185">Reference proteome</keyword>
<keyword evidence="9 11" id="KW-0456">Lyase</keyword>
<evidence type="ECO:0000256" key="6">
    <source>
        <dbReference type="ARBA" id="ARBA00022822"/>
    </source>
</evidence>
<reference evidence="14" key="2">
    <citation type="submission" date="2020-09" db="EMBL/GenBank/DDBJ databases">
        <authorList>
            <person name="Sun Q."/>
            <person name="Zhou Y."/>
        </authorList>
    </citation>
    <scope>NUCLEOTIDE SEQUENCE</scope>
    <source>
        <strain evidence="14">CGMCC 1.15360</strain>
    </source>
</reference>
<evidence type="ECO:0000256" key="4">
    <source>
        <dbReference type="ARBA" id="ARBA00011270"/>
    </source>
</evidence>
<reference evidence="14" key="1">
    <citation type="journal article" date="2014" name="Int. J. Syst. Evol. Microbiol.">
        <title>Complete genome sequence of Corynebacterium casei LMG S-19264T (=DSM 44701T), isolated from a smear-ripened cheese.</title>
        <authorList>
            <consortium name="US DOE Joint Genome Institute (JGI-PGF)"/>
            <person name="Walter F."/>
            <person name="Albersmeier A."/>
            <person name="Kalinowski J."/>
            <person name="Ruckert C."/>
        </authorList>
    </citation>
    <scope>NUCLEOTIDE SEQUENCE</scope>
    <source>
        <strain evidence="14">CGMCC 1.15360</strain>
    </source>
</reference>
<evidence type="ECO:0000313" key="15">
    <source>
        <dbReference type="Proteomes" id="UP000612349"/>
    </source>
</evidence>
<name>A0A916YV13_9SPHN</name>
<dbReference type="InterPro" id="IPR023026">
    <property type="entry name" value="Trp_synth_beta/beta-like"/>
</dbReference>
<organism evidence="14 15">
    <name type="scientific">Croceicoccus mobilis</name>
    <dbReference type="NCBI Taxonomy" id="1703339"/>
    <lineage>
        <taxon>Bacteria</taxon>
        <taxon>Pseudomonadati</taxon>
        <taxon>Pseudomonadota</taxon>
        <taxon>Alphaproteobacteria</taxon>
        <taxon>Sphingomonadales</taxon>
        <taxon>Erythrobacteraceae</taxon>
        <taxon>Croceicoccus</taxon>
    </lineage>
</organism>
<keyword evidence="6 11" id="KW-0822">Tryptophan biosynthesis</keyword>
<evidence type="ECO:0000259" key="13">
    <source>
        <dbReference type="Pfam" id="PF00291"/>
    </source>
</evidence>
<evidence type="ECO:0000256" key="3">
    <source>
        <dbReference type="ARBA" id="ARBA00009982"/>
    </source>
</evidence>
<evidence type="ECO:0000256" key="1">
    <source>
        <dbReference type="ARBA" id="ARBA00001933"/>
    </source>
</evidence>
<dbReference type="InterPro" id="IPR036052">
    <property type="entry name" value="TrpB-like_PALP_sf"/>
</dbReference>
<feature type="modified residue" description="N6-(pyridoxal phosphate)lysine" evidence="11">
    <location>
        <position position="109"/>
    </location>
</feature>
<dbReference type="Proteomes" id="UP000612349">
    <property type="component" value="Unassembled WGS sequence"/>
</dbReference>
<comment type="subunit">
    <text evidence="4 11">Tetramer of two alpha and two beta chains.</text>
</comment>
<dbReference type="InterPro" id="IPR006654">
    <property type="entry name" value="Trp_synth_beta"/>
</dbReference>
<evidence type="ECO:0000256" key="10">
    <source>
        <dbReference type="ARBA" id="ARBA00049047"/>
    </source>
</evidence>
<comment type="function">
    <text evidence="11">The beta subunit is responsible for the synthesis of L-tryptophan from indole and L-serine.</text>
</comment>
<evidence type="ECO:0000256" key="7">
    <source>
        <dbReference type="ARBA" id="ARBA00022898"/>
    </source>
</evidence>
<dbReference type="HAMAP" id="MF_00133">
    <property type="entry name" value="Trp_synth_beta"/>
    <property type="match status" value="1"/>
</dbReference>